<proteinExistence type="predicted"/>
<accession>X0WR38</accession>
<sequence length="56" mass="6020">GLNSPLLRLVVGVAIVDCRLGIPYVCSRFNEVDGVLGRQHIAESFETGSSGFEPDE</sequence>
<name>X0WR38_9ZZZZ</name>
<comment type="caution">
    <text evidence="1">The sequence shown here is derived from an EMBL/GenBank/DDBJ whole genome shotgun (WGS) entry which is preliminary data.</text>
</comment>
<organism evidence="1">
    <name type="scientific">marine sediment metagenome</name>
    <dbReference type="NCBI Taxonomy" id="412755"/>
    <lineage>
        <taxon>unclassified sequences</taxon>
        <taxon>metagenomes</taxon>
        <taxon>ecological metagenomes</taxon>
    </lineage>
</organism>
<feature type="non-terminal residue" evidence="1">
    <location>
        <position position="1"/>
    </location>
</feature>
<gene>
    <name evidence="1" type="ORF">S01H1_53637</name>
</gene>
<evidence type="ECO:0000313" key="1">
    <source>
        <dbReference type="EMBL" id="GAG25682.1"/>
    </source>
</evidence>
<protein>
    <submittedName>
        <fullName evidence="1">Uncharacterized protein</fullName>
    </submittedName>
</protein>
<dbReference type="AlphaFoldDB" id="X0WR38"/>
<dbReference type="EMBL" id="BARS01034747">
    <property type="protein sequence ID" value="GAG25682.1"/>
    <property type="molecule type" value="Genomic_DNA"/>
</dbReference>
<reference evidence="1" key="1">
    <citation type="journal article" date="2014" name="Front. Microbiol.">
        <title>High frequency of phylogenetically diverse reductive dehalogenase-homologous genes in deep subseafloor sedimentary metagenomes.</title>
        <authorList>
            <person name="Kawai M."/>
            <person name="Futagami T."/>
            <person name="Toyoda A."/>
            <person name="Takaki Y."/>
            <person name="Nishi S."/>
            <person name="Hori S."/>
            <person name="Arai W."/>
            <person name="Tsubouchi T."/>
            <person name="Morono Y."/>
            <person name="Uchiyama I."/>
            <person name="Ito T."/>
            <person name="Fujiyama A."/>
            <person name="Inagaki F."/>
            <person name="Takami H."/>
        </authorList>
    </citation>
    <scope>NUCLEOTIDE SEQUENCE</scope>
    <source>
        <strain evidence="1">Expedition CK06-06</strain>
    </source>
</reference>